<name>A0A9Q0MRG9_9DIPT</name>
<reference evidence="2" key="1">
    <citation type="submission" date="2022-07" db="EMBL/GenBank/DDBJ databases">
        <authorList>
            <person name="Trinca V."/>
            <person name="Uliana J.V.C."/>
            <person name="Torres T.T."/>
            <person name="Ward R.J."/>
            <person name="Monesi N."/>
        </authorList>
    </citation>
    <scope>NUCLEOTIDE SEQUENCE</scope>
    <source>
        <strain evidence="2">HSMRA1968</strain>
        <tissue evidence="2">Whole embryos</tissue>
    </source>
</reference>
<comment type="caution">
    <text evidence="2">The sequence shown here is derived from an EMBL/GenBank/DDBJ whole genome shotgun (WGS) entry which is preliminary data.</text>
</comment>
<proteinExistence type="predicted"/>
<sequence>KDNSKCWRGKTPDFLTEAEADVTKGRIFKNHRISWSDDTILLAQSAFCVEVLKCKRSIHIRYKVFNVLSRAAQDMRHEFTGPKDNGYSHRIPLSEKEKGLCYAKFSAVVVPDKWAFCISIQQVQLVQSKLEGNLNQAYERIIISHQNTTDAFEKVLNDYEKLFDNENKGMRACVQKNIEKMKNISSNGEDKALKCIALSIDEVETIRKRVDPYTESIKSSIANLNKAERCLWSSNPIAVGICVVQNVENVSNSISAIRHDINEVSKLVTVEIYSLEQRARECIQSSLNVAKKAVGNVVAAVNKCVAESSK</sequence>
<evidence type="ECO:0000313" key="3">
    <source>
        <dbReference type="Proteomes" id="UP001151699"/>
    </source>
</evidence>
<dbReference type="EMBL" id="WJQU01000004">
    <property type="protein sequence ID" value="KAJ6635790.1"/>
    <property type="molecule type" value="Genomic_DNA"/>
</dbReference>
<dbReference type="AlphaFoldDB" id="A0A9Q0MRG9"/>
<dbReference type="OrthoDB" id="10540857at2759"/>
<feature type="non-terminal residue" evidence="2">
    <location>
        <position position="1"/>
    </location>
</feature>
<gene>
    <name evidence="2" type="ORF">Bhyg_14376</name>
</gene>
<evidence type="ECO:0000259" key="1">
    <source>
        <dbReference type="Pfam" id="PF05267"/>
    </source>
</evidence>
<dbReference type="Proteomes" id="UP001151699">
    <property type="component" value="Chromosome C"/>
</dbReference>
<feature type="domain" description="Protein TsetseEP" evidence="1">
    <location>
        <begin position="172"/>
        <end position="286"/>
    </location>
</feature>
<dbReference type="Pfam" id="PF05267">
    <property type="entry name" value="DUF725"/>
    <property type="match status" value="1"/>
</dbReference>
<organism evidence="2 3">
    <name type="scientific">Pseudolycoriella hygida</name>
    <dbReference type="NCBI Taxonomy" id="35572"/>
    <lineage>
        <taxon>Eukaryota</taxon>
        <taxon>Metazoa</taxon>
        <taxon>Ecdysozoa</taxon>
        <taxon>Arthropoda</taxon>
        <taxon>Hexapoda</taxon>
        <taxon>Insecta</taxon>
        <taxon>Pterygota</taxon>
        <taxon>Neoptera</taxon>
        <taxon>Endopterygota</taxon>
        <taxon>Diptera</taxon>
        <taxon>Nematocera</taxon>
        <taxon>Sciaroidea</taxon>
        <taxon>Sciaridae</taxon>
        <taxon>Pseudolycoriella</taxon>
    </lineage>
</organism>
<keyword evidence="3" id="KW-1185">Reference proteome</keyword>
<dbReference type="InterPro" id="IPR007931">
    <property type="entry name" value="TsetseEP"/>
</dbReference>
<evidence type="ECO:0000313" key="2">
    <source>
        <dbReference type="EMBL" id="KAJ6635790.1"/>
    </source>
</evidence>
<feature type="non-terminal residue" evidence="2">
    <location>
        <position position="310"/>
    </location>
</feature>
<accession>A0A9Q0MRG9</accession>
<protein>
    <recommendedName>
        <fullName evidence="1">Protein TsetseEP domain-containing protein</fullName>
    </recommendedName>
</protein>